<comment type="similarity">
    <text evidence="1">Belongs to the transglycosylase Slt family.</text>
</comment>
<dbReference type="CDD" id="cd13401">
    <property type="entry name" value="Slt70-like"/>
    <property type="match status" value="1"/>
</dbReference>
<comment type="caution">
    <text evidence="3">The sequence shown here is derived from an EMBL/GenBank/DDBJ whole genome shotgun (WGS) entry which is preliminary data.</text>
</comment>
<dbReference type="Pfam" id="PF01464">
    <property type="entry name" value="SLT"/>
    <property type="match status" value="1"/>
</dbReference>
<feature type="domain" description="Transglycosylase SLT" evidence="2">
    <location>
        <begin position="399"/>
        <end position="498"/>
    </location>
</feature>
<proteinExistence type="inferred from homology"/>
<dbReference type="EMBL" id="FXUB01000002">
    <property type="protein sequence ID" value="SMP10331.1"/>
    <property type="molecule type" value="Genomic_DNA"/>
</dbReference>
<reference evidence="3 4" key="1">
    <citation type="submission" date="2017-05" db="EMBL/GenBank/DDBJ databases">
        <authorList>
            <person name="Varghese N."/>
            <person name="Submissions S."/>
        </authorList>
    </citation>
    <scope>NUCLEOTIDE SEQUENCE [LARGE SCALE GENOMIC DNA]</scope>
    <source>
        <strain evidence="3 4">DSM 15522</strain>
    </source>
</reference>
<protein>
    <submittedName>
        <fullName evidence="3">Soluble lytic murein transglycosylase</fullName>
    </submittedName>
</protein>
<dbReference type="SUPFAM" id="SSF53955">
    <property type="entry name" value="Lysozyme-like"/>
    <property type="match status" value="1"/>
</dbReference>
<evidence type="ECO:0000259" key="2">
    <source>
        <dbReference type="Pfam" id="PF01464"/>
    </source>
</evidence>
<accession>A0ABY1NI74</accession>
<dbReference type="PANTHER" id="PTHR37423:SF2">
    <property type="entry name" value="MEMBRANE-BOUND LYTIC MUREIN TRANSGLYCOSYLASE C"/>
    <property type="match status" value="1"/>
</dbReference>
<dbReference type="RefSeq" id="WP_283400266.1">
    <property type="nucleotide sequence ID" value="NZ_FXUB01000002.1"/>
</dbReference>
<dbReference type="InterPro" id="IPR023346">
    <property type="entry name" value="Lysozyme-like_dom_sf"/>
</dbReference>
<dbReference type="Gene3D" id="1.25.40.10">
    <property type="entry name" value="Tetratricopeptide repeat domain"/>
    <property type="match status" value="1"/>
</dbReference>
<name>A0ABY1NI74_9BACT</name>
<organism evidence="3 4">
    <name type="scientific">Desulfurobacterium pacificum</name>
    <dbReference type="NCBI Taxonomy" id="240166"/>
    <lineage>
        <taxon>Bacteria</taxon>
        <taxon>Pseudomonadati</taxon>
        <taxon>Aquificota</taxon>
        <taxon>Aquificia</taxon>
        <taxon>Desulfurobacteriales</taxon>
        <taxon>Desulfurobacteriaceae</taxon>
        <taxon>Desulfurobacterium</taxon>
    </lineage>
</organism>
<evidence type="ECO:0000256" key="1">
    <source>
        <dbReference type="ARBA" id="ARBA00007734"/>
    </source>
</evidence>
<dbReference type="Gene3D" id="1.10.530.10">
    <property type="match status" value="1"/>
</dbReference>
<evidence type="ECO:0000313" key="3">
    <source>
        <dbReference type="EMBL" id="SMP10331.1"/>
    </source>
</evidence>
<dbReference type="InterPro" id="IPR008258">
    <property type="entry name" value="Transglycosylase_SLT_dom_1"/>
</dbReference>
<dbReference type="Proteomes" id="UP001157911">
    <property type="component" value="Unassembled WGS sequence"/>
</dbReference>
<evidence type="ECO:0000313" key="4">
    <source>
        <dbReference type="Proteomes" id="UP001157911"/>
    </source>
</evidence>
<dbReference type="InterPro" id="IPR011990">
    <property type="entry name" value="TPR-like_helical_dom_sf"/>
</dbReference>
<sequence>MRGIILRIFGILFLSFVSLSSQAETLKAKRFIGYLQKGNFCSTEFLKEFNGTIFSTLSKELYVLNCPVENENLEVKNPYVKFIYAKKLKKQGKTEEAKKLFKEIFSSTNRLDPEIITANAGDTKYLFTPEVLRKKVWIAIKDREFAEAEVYLSFLKTDPFYNYFKGIIQLKRGNYRKAKEYLESSNIPLRYFFLIYVSKEPAEKFFYFRKLLTENVPAYYKKAASVYLLDRFLVGEGGFYRKMLDSIKTLFPKVYRTYRIKYEVINYNYEKAINLIATPQNEKEKVWRETLKAKLGFKSDYSFLIGKKDFYALLLSKPKKVVKEGNVEISNPDIKYLLSNNYCPVISLLDLKSKDIPLALYKCGYYSAALKAAVKLKVKKPLQILYPKPKIFGDDFISLAIARQESLFNHLALSRSGAIGLMQIMPLTGRYLAKKLGDTDFFKEKLFIPEVNYRFGSFYIHSLLKKFKSFPLAAAAYNCGPGNLKKALKNYGKIKTKEDLIIFVDFYLPFKETRDYVKKVSRNLYFYSNLYGTGQEWKSFLKP</sequence>
<gene>
    <name evidence="3" type="ORF">SAMN06265339_0776</name>
</gene>
<dbReference type="SUPFAM" id="SSF48452">
    <property type="entry name" value="TPR-like"/>
    <property type="match status" value="1"/>
</dbReference>
<dbReference type="PANTHER" id="PTHR37423">
    <property type="entry name" value="SOLUBLE LYTIC MUREIN TRANSGLYCOSYLASE-RELATED"/>
    <property type="match status" value="1"/>
</dbReference>
<keyword evidence="4" id="KW-1185">Reference proteome</keyword>